<dbReference type="InterPro" id="IPR045851">
    <property type="entry name" value="AMP-bd_C_sf"/>
</dbReference>
<dbReference type="GO" id="GO:0031177">
    <property type="term" value="F:phosphopantetheine binding"/>
    <property type="evidence" value="ECO:0007669"/>
    <property type="project" value="InterPro"/>
</dbReference>
<dbReference type="PANTHER" id="PTHR44845:SF6">
    <property type="entry name" value="BETA-ALANINE-ACTIVATING ENZYME"/>
    <property type="match status" value="1"/>
</dbReference>
<proteinExistence type="inferred from homology"/>
<name>A0A450YJ48_9GAMM</name>
<dbReference type="CDD" id="cd05235">
    <property type="entry name" value="SDR_e1"/>
    <property type="match status" value="1"/>
</dbReference>
<dbReference type="EMBL" id="CAADFS010000010">
    <property type="protein sequence ID" value="VFK41513.1"/>
    <property type="molecule type" value="Genomic_DNA"/>
</dbReference>
<dbReference type="InterPro" id="IPR020806">
    <property type="entry name" value="PKS_PP-bd"/>
</dbReference>
<dbReference type="AlphaFoldDB" id="A0A450YJ48"/>
<dbReference type="PROSITE" id="PS00012">
    <property type="entry name" value="PHOSPHOPANTETHEINE"/>
    <property type="match status" value="1"/>
</dbReference>
<dbReference type="Pfam" id="PF00550">
    <property type="entry name" value="PP-binding"/>
    <property type="match status" value="1"/>
</dbReference>
<dbReference type="Pfam" id="PF00501">
    <property type="entry name" value="AMP-binding"/>
    <property type="match status" value="1"/>
</dbReference>
<dbReference type="InterPro" id="IPR006162">
    <property type="entry name" value="Ppantetheine_attach_site"/>
</dbReference>
<dbReference type="FunFam" id="3.30.300.30:FF:000010">
    <property type="entry name" value="Enterobactin synthetase component F"/>
    <property type="match status" value="1"/>
</dbReference>
<evidence type="ECO:0000259" key="5">
    <source>
        <dbReference type="PROSITE" id="PS50075"/>
    </source>
</evidence>
<dbReference type="PANTHER" id="PTHR44845">
    <property type="entry name" value="CARRIER DOMAIN-CONTAINING PROTEIN"/>
    <property type="match status" value="1"/>
</dbReference>
<feature type="domain" description="Carrier" evidence="5">
    <location>
        <begin position="243"/>
        <end position="318"/>
    </location>
</feature>
<dbReference type="InterPro" id="IPR009081">
    <property type="entry name" value="PP-bd_ACP"/>
</dbReference>
<dbReference type="Pfam" id="PF13193">
    <property type="entry name" value="AMP-binding_C"/>
    <property type="match status" value="1"/>
</dbReference>
<dbReference type="SUPFAM" id="SSF51735">
    <property type="entry name" value="NAD(P)-binding Rossmann-fold domains"/>
    <property type="match status" value="1"/>
</dbReference>
<evidence type="ECO:0000256" key="3">
    <source>
        <dbReference type="ARBA" id="ARBA00022450"/>
    </source>
</evidence>
<dbReference type="FunFam" id="2.30.38.10:FF:000001">
    <property type="entry name" value="Non-ribosomal peptide synthetase PvdI"/>
    <property type="match status" value="1"/>
</dbReference>
<comment type="cofactor">
    <cofactor evidence="1">
        <name>pantetheine 4'-phosphate</name>
        <dbReference type="ChEBI" id="CHEBI:47942"/>
    </cofactor>
</comment>
<dbReference type="NCBIfam" id="TIGR01746">
    <property type="entry name" value="Thioester-redct"/>
    <property type="match status" value="1"/>
</dbReference>
<dbReference type="SMART" id="SM00823">
    <property type="entry name" value="PKS_PP"/>
    <property type="match status" value="1"/>
</dbReference>
<dbReference type="InterPro" id="IPR025110">
    <property type="entry name" value="AMP-bd_C"/>
</dbReference>
<dbReference type="Gene3D" id="3.40.50.720">
    <property type="entry name" value="NAD(P)-binding Rossmann-like Domain"/>
    <property type="match status" value="1"/>
</dbReference>
<dbReference type="InterPro" id="IPR000873">
    <property type="entry name" value="AMP-dep_synth/lig_dom"/>
</dbReference>
<evidence type="ECO:0000256" key="1">
    <source>
        <dbReference type="ARBA" id="ARBA00001957"/>
    </source>
</evidence>
<evidence type="ECO:0000313" key="6">
    <source>
        <dbReference type="EMBL" id="VFK41513.1"/>
    </source>
</evidence>
<dbReference type="InterPro" id="IPR036736">
    <property type="entry name" value="ACP-like_sf"/>
</dbReference>
<accession>A0A450YJ48</accession>
<organism evidence="6">
    <name type="scientific">Candidatus Kentrum sp. TC</name>
    <dbReference type="NCBI Taxonomy" id="2126339"/>
    <lineage>
        <taxon>Bacteria</taxon>
        <taxon>Pseudomonadati</taxon>
        <taxon>Pseudomonadota</taxon>
        <taxon>Gammaproteobacteria</taxon>
        <taxon>Candidatus Kentrum</taxon>
    </lineage>
</organism>
<keyword evidence="4" id="KW-0597">Phosphoprotein</keyword>
<dbReference type="InterPro" id="IPR010080">
    <property type="entry name" value="Thioester_reductase-like_dom"/>
</dbReference>
<dbReference type="SUPFAM" id="SSF56801">
    <property type="entry name" value="Acetyl-CoA synthetase-like"/>
    <property type="match status" value="1"/>
</dbReference>
<sequence length="735" mass="82326">MAARPCRRNWPNNYWKKDSACGIYTVPPRPPIWSTRHRVRPEDCTDHTIPIGRPIANTEIHILDRDLQPVPVGTPGELYIGGAGLARGYLNRPELTAEKFVEIQLFGKTRRLYKTGDLACYLPEGNIKYLGRLDDQVKIRGFRIELGEIEAALGQHARETVVVVHETPQIGKRLVAYLAPHPGQDLDMAELRRLLAEKLPEYMMPSAFVALEALPLTPNGKVDRRALSRLSVKRGITEKHFVAPRTPAEERLAGIWAKLLGLETVGIHDNFFDLGGHSLALAGMVALVQDAFRIDFPLELAFHSPTLGALAERIENVCAREETTDTVPDAIDPHGDATLPEEIRPAFDPAMIGKTSSVTPGALLLTGASGFLGSHMLAGLIQRYPETKILCMMRGRDDREAHARLVAGMRFYGAWQEYFGKHFQVLIGDLTCPGFGWSPARFDALAAEVDTIYHNGAWVNALYPYTDLRPTNVFGTQELLRFACRGRPKVFHHISTMSVFEGELKHQARNHYRAALPAKGLTEHCQEIKTGYGKSKWVAEKLVRTARACGLSVCIYRPTVVMGDRTTGRCNTFDLLALCLRRFIQSGLWPSGKTFYHIASVDRMVEVILDLAGQPASVGHNFNLSPRRGETSDVLLAWLRSAGHEMTELPYAKFRAHALENHITALLPLLPYLDRVFEIPGMDWRHEFDQSNVEAGLDHPPKVFPEIDRDYFLLCMDDILRASDDIRDPSPRYSV</sequence>
<dbReference type="Gene3D" id="1.10.1200.10">
    <property type="entry name" value="ACP-like"/>
    <property type="match status" value="1"/>
</dbReference>
<dbReference type="GO" id="GO:0044550">
    <property type="term" value="P:secondary metabolite biosynthetic process"/>
    <property type="evidence" value="ECO:0007669"/>
    <property type="project" value="UniProtKB-ARBA"/>
</dbReference>
<comment type="similarity">
    <text evidence="2">Belongs to the ATP-dependent AMP-binding enzyme family.</text>
</comment>
<protein>
    <submittedName>
        <fullName evidence="6">Thioester reductase domain-containing protein</fullName>
    </submittedName>
</protein>
<dbReference type="Pfam" id="PF07993">
    <property type="entry name" value="NAD_binding_4"/>
    <property type="match status" value="1"/>
</dbReference>
<dbReference type="InterPro" id="IPR036291">
    <property type="entry name" value="NAD(P)-bd_dom_sf"/>
</dbReference>
<evidence type="ECO:0000256" key="2">
    <source>
        <dbReference type="ARBA" id="ARBA00006432"/>
    </source>
</evidence>
<dbReference type="InterPro" id="IPR042099">
    <property type="entry name" value="ANL_N_sf"/>
</dbReference>
<dbReference type="SUPFAM" id="SSF47336">
    <property type="entry name" value="ACP-like"/>
    <property type="match status" value="1"/>
</dbReference>
<reference evidence="6" key="1">
    <citation type="submission" date="2019-02" db="EMBL/GenBank/DDBJ databases">
        <authorList>
            <person name="Gruber-Vodicka R. H."/>
            <person name="Seah K. B. B."/>
        </authorList>
    </citation>
    <scope>NUCLEOTIDE SEQUENCE</scope>
    <source>
        <strain evidence="6">BECK_BZ123</strain>
    </source>
</reference>
<keyword evidence="3" id="KW-0596">Phosphopantetheine</keyword>
<gene>
    <name evidence="6" type="ORF">BECKTC1821D_GA0114238_101052</name>
</gene>
<dbReference type="InterPro" id="IPR013120">
    <property type="entry name" value="FAR_NAD-bd"/>
</dbReference>
<dbReference type="PROSITE" id="PS50075">
    <property type="entry name" value="CARRIER"/>
    <property type="match status" value="1"/>
</dbReference>
<dbReference type="FunFam" id="1.10.1200.10:FF:000005">
    <property type="entry name" value="Nonribosomal peptide synthetase 1"/>
    <property type="match status" value="1"/>
</dbReference>
<dbReference type="Gene3D" id="3.40.50.12780">
    <property type="entry name" value="N-terminal domain of ligase-like"/>
    <property type="match status" value="1"/>
</dbReference>
<dbReference type="Gene3D" id="3.30.300.30">
    <property type="match status" value="1"/>
</dbReference>
<evidence type="ECO:0000256" key="4">
    <source>
        <dbReference type="ARBA" id="ARBA00022553"/>
    </source>
</evidence>